<dbReference type="OrthoDB" id="5464621at2"/>
<dbReference type="Gene3D" id="1.10.443.10">
    <property type="entry name" value="Intergrase catalytic core"/>
    <property type="match status" value="1"/>
</dbReference>
<dbReference type="GO" id="GO:0006310">
    <property type="term" value="P:DNA recombination"/>
    <property type="evidence" value="ECO:0007669"/>
    <property type="project" value="UniProtKB-KW"/>
</dbReference>
<comment type="caution">
    <text evidence="5">The sequence shown here is derived from an EMBL/GenBank/DDBJ whole genome shotgun (WGS) entry which is preliminary data.</text>
</comment>
<comment type="similarity">
    <text evidence="1">Belongs to the 'phage' integrase family.</text>
</comment>
<evidence type="ECO:0000256" key="1">
    <source>
        <dbReference type="ARBA" id="ARBA00008857"/>
    </source>
</evidence>
<dbReference type="RefSeq" id="WP_134565349.1">
    <property type="nucleotide sequence ID" value="NZ_SOFP01000014.1"/>
</dbReference>
<keyword evidence="2" id="KW-0238">DNA-binding</keyword>
<dbReference type="Pfam" id="PF00589">
    <property type="entry name" value="Phage_integrase"/>
    <property type="match status" value="1"/>
</dbReference>
<dbReference type="InterPro" id="IPR013762">
    <property type="entry name" value="Integrase-like_cat_sf"/>
</dbReference>
<organism evidence="5 6">
    <name type="scientific">Cryobacterium algoritolerans</name>
    <dbReference type="NCBI Taxonomy" id="1259184"/>
    <lineage>
        <taxon>Bacteria</taxon>
        <taxon>Bacillati</taxon>
        <taxon>Actinomycetota</taxon>
        <taxon>Actinomycetes</taxon>
        <taxon>Micrococcales</taxon>
        <taxon>Microbacteriaceae</taxon>
        <taxon>Cryobacterium</taxon>
    </lineage>
</organism>
<dbReference type="EMBL" id="SOFP01000014">
    <property type="protein sequence ID" value="TFC19047.1"/>
    <property type="molecule type" value="Genomic_DNA"/>
</dbReference>
<dbReference type="InterPro" id="IPR002104">
    <property type="entry name" value="Integrase_catalytic"/>
</dbReference>
<dbReference type="Proteomes" id="UP000298412">
    <property type="component" value="Unassembled WGS sequence"/>
</dbReference>
<evidence type="ECO:0000259" key="4">
    <source>
        <dbReference type="PROSITE" id="PS51898"/>
    </source>
</evidence>
<dbReference type="GO" id="GO:0003677">
    <property type="term" value="F:DNA binding"/>
    <property type="evidence" value="ECO:0007669"/>
    <property type="project" value="UniProtKB-KW"/>
</dbReference>
<gene>
    <name evidence="5" type="ORF">E3O19_03660</name>
</gene>
<dbReference type="GO" id="GO:0015074">
    <property type="term" value="P:DNA integration"/>
    <property type="evidence" value="ECO:0007669"/>
    <property type="project" value="InterPro"/>
</dbReference>
<protein>
    <submittedName>
        <fullName evidence="5">Integrase</fullName>
    </submittedName>
</protein>
<keyword evidence="6" id="KW-1185">Reference proteome</keyword>
<reference evidence="5 6" key="1">
    <citation type="submission" date="2019-03" db="EMBL/GenBank/DDBJ databases">
        <title>Genomics of glacier-inhabiting Cryobacterium strains.</title>
        <authorList>
            <person name="Liu Q."/>
            <person name="Xin Y.-H."/>
        </authorList>
    </citation>
    <scope>NUCLEOTIDE SEQUENCE [LARGE SCALE GENOMIC DNA]</scope>
    <source>
        <strain evidence="5 6">MDT1-3</strain>
    </source>
</reference>
<dbReference type="InterPro" id="IPR011010">
    <property type="entry name" value="DNA_brk_join_enz"/>
</dbReference>
<name>A0A4R8WVZ3_9MICO</name>
<feature type="domain" description="Tyr recombinase" evidence="4">
    <location>
        <begin position="101"/>
        <end position="299"/>
    </location>
</feature>
<evidence type="ECO:0000256" key="3">
    <source>
        <dbReference type="ARBA" id="ARBA00023172"/>
    </source>
</evidence>
<proteinExistence type="inferred from homology"/>
<dbReference type="PANTHER" id="PTHR30349">
    <property type="entry name" value="PHAGE INTEGRASE-RELATED"/>
    <property type="match status" value="1"/>
</dbReference>
<evidence type="ECO:0000313" key="6">
    <source>
        <dbReference type="Proteomes" id="UP000298412"/>
    </source>
</evidence>
<dbReference type="InterPro" id="IPR050090">
    <property type="entry name" value="Tyrosine_recombinase_XerCD"/>
</dbReference>
<sequence>MTTLTRSLDDYLRLRRNLGYQLADAARLLPRFVAWMDANGQPTVTTANTIAWVETVSAEPGSTVWPRRMTAVRGFARYLSGIDSATEVPPIGLFPSRRRWKTPFIYSADDITALMGHAQHDLDSRLPAATYSTLIGLLAVTGLRIGEAIRLDRADVDLAAGVLLVRQSKFMKTRKVPVLSSTVAALRTYAAQRDTHLPAPSTASFFVTVTGKRLLYPVVQTVFHSLCSEAGIGVGAARGPRLHDLRHTFAVTTLVNWYRSGADVHVRLPYLSTYLGHRDPRFTYWYLSAAPELLALAAERLEPGDGQVQS</sequence>
<accession>A0A4R8WVZ3</accession>
<dbReference type="PROSITE" id="PS51898">
    <property type="entry name" value="TYR_RECOMBINASE"/>
    <property type="match status" value="1"/>
</dbReference>
<evidence type="ECO:0000256" key="2">
    <source>
        <dbReference type="ARBA" id="ARBA00023125"/>
    </source>
</evidence>
<dbReference type="AlphaFoldDB" id="A0A4R8WVZ3"/>
<keyword evidence="3" id="KW-0233">DNA recombination</keyword>
<evidence type="ECO:0000313" key="5">
    <source>
        <dbReference type="EMBL" id="TFC19047.1"/>
    </source>
</evidence>
<dbReference type="SUPFAM" id="SSF56349">
    <property type="entry name" value="DNA breaking-rejoining enzymes"/>
    <property type="match status" value="1"/>
</dbReference>
<dbReference type="PANTHER" id="PTHR30349:SF41">
    <property type="entry name" value="INTEGRASE_RECOMBINASE PROTEIN MJ0367-RELATED"/>
    <property type="match status" value="1"/>
</dbReference>